<dbReference type="PANTHER" id="PTHR13199">
    <property type="entry name" value="GH03947P"/>
    <property type="match status" value="1"/>
</dbReference>
<dbReference type="InterPro" id="IPR051506">
    <property type="entry name" value="ATOS_Transcription_Regulators"/>
</dbReference>
<dbReference type="EMBL" id="BMAV01013494">
    <property type="protein sequence ID" value="GFY61206.1"/>
    <property type="molecule type" value="Genomic_DNA"/>
</dbReference>
<accession>A0A8X6XXM1</accession>
<feature type="domain" description="Atos-like C-terminal" evidence="1">
    <location>
        <begin position="102"/>
        <end position="155"/>
    </location>
</feature>
<proteinExistence type="predicted"/>
<gene>
    <name evidence="2" type="primary">fam214a</name>
    <name evidence="2" type="ORF">TNIN_388101</name>
</gene>
<reference evidence="2" key="1">
    <citation type="submission" date="2020-08" db="EMBL/GenBank/DDBJ databases">
        <title>Multicomponent nature underlies the extraordinary mechanical properties of spider dragline silk.</title>
        <authorList>
            <person name="Kono N."/>
            <person name="Nakamura H."/>
            <person name="Mori M."/>
            <person name="Yoshida Y."/>
            <person name="Ohtoshi R."/>
            <person name="Malay A.D."/>
            <person name="Moran D.A.P."/>
            <person name="Tomita M."/>
            <person name="Numata K."/>
            <person name="Arakawa K."/>
        </authorList>
    </citation>
    <scope>NUCLEOTIDE SEQUENCE</scope>
</reference>
<evidence type="ECO:0000313" key="2">
    <source>
        <dbReference type="EMBL" id="GFY61206.1"/>
    </source>
</evidence>
<evidence type="ECO:0000259" key="1">
    <source>
        <dbReference type="Pfam" id="PF13889"/>
    </source>
</evidence>
<dbReference type="Pfam" id="PF13889">
    <property type="entry name" value="Chromosome_seg"/>
    <property type="match status" value="1"/>
</dbReference>
<dbReference type="AlphaFoldDB" id="A0A8X6XXM1"/>
<dbReference type="PANTHER" id="PTHR13199:SF11">
    <property type="entry name" value="PROTEIN ATOSSA"/>
    <property type="match status" value="1"/>
</dbReference>
<dbReference type="InterPro" id="IPR033473">
    <property type="entry name" value="Atos-like_C"/>
</dbReference>
<keyword evidence="3" id="KW-1185">Reference proteome</keyword>
<dbReference type="OrthoDB" id="8625101at2759"/>
<dbReference type="Proteomes" id="UP000886998">
    <property type="component" value="Unassembled WGS sequence"/>
</dbReference>
<name>A0A8X6XXM1_9ARAC</name>
<evidence type="ECO:0000313" key="3">
    <source>
        <dbReference type="Proteomes" id="UP000886998"/>
    </source>
</evidence>
<sequence length="160" mass="18420">MHSPRPLFGFDFVLFAGREQKPHVERASDKLAHVILGNAEYFLPKKGAVQVTLFNPSETVVKMFVLNYDLSTMPPMCHTFMRQKIYYLPVCSPEDSPGSQKWLRFIIHLKFASSKTGKIFLYKDFKMVVLNKSNDDAASEFNQEPRELRSFVSNPTFSSF</sequence>
<comment type="caution">
    <text evidence="2">The sequence shown here is derived from an EMBL/GenBank/DDBJ whole genome shotgun (WGS) entry which is preliminary data.</text>
</comment>
<organism evidence="2 3">
    <name type="scientific">Trichonephila inaurata madagascariensis</name>
    <dbReference type="NCBI Taxonomy" id="2747483"/>
    <lineage>
        <taxon>Eukaryota</taxon>
        <taxon>Metazoa</taxon>
        <taxon>Ecdysozoa</taxon>
        <taxon>Arthropoda</taxon>
        <taxon>Chelicerata</taxon>
        <taxon>Arachnida</taxon>
        <taxon>Araneae</taxon>
        <taxon>Araneomorphae</taxon>
        <taxon>Entelegynae</taxon>
        <taxon>Araneoidea</taxon>
        <taxon>Nephilidae</taxon>
        <taxon>Trichonephila</taxon>
        <taxon>Trichonephila inaurata</taxon>
    </lineage>
</organism>
<protein>
    <submittedName>
        <fullName evidence="2">Protein FAM214A</fullName>
    </submittedName>
</protein>